<evidence type="ECO:0000313" key="2">
    <source>
        <dbReference type="Proteomes" id="UP001497700"/>
    </source>
</evidence>
<gene>
    <name evidence="1" type="ORF">F4820DRAFT_401911</name>
</gene>
<proteinExistence type="predicted"/>
<reference evidence="1 2" key="1">
    <citation type="journal article" date="2022" name="New Phytol.">
        <title>Ecological generalism drives hyperdiversity of secondary metabolite gene clusters in xylarialean endophytes.</title>
        <authorList>
            <person name="Franco M.E.E."/>
            <person name="Wisecaver J.H."/>
            <person name="Arnold A.E."/>
            <person name="Ju Y.M."/>
            <person name="Slot J.C."/>
            <person name="Ahrendt S."/>
            <person name="Moore L.P."/>
            <person name="Eastman K.E."/>
            <person name="Scott K."/>
            <person name="Konkel Z."/>
            <person name="Mondo S.J."/>
            <person name="Kuo A."/>
            <person name="Hayes R.D."/>
            <person name="Haridas S."/>
            <person name="Andreopoulos B."/>
            <person name="Riley R."/>
            <person name="LaButti K."/>
            <person name="Pangilinan J."/>
            <person name="Lipzen A."/>
            <person name="Amirebrahimi M."/>
            <person name="Yan J."/>
            <person name="Adam C."/>
            <person name="Keymanesh K."/>
            <person name="Ng V."/>
            <person name="Louie K."/>
            <person name="Northen T."/>
            <person name="Drula E."/>
            <person name="Henrissat B."/>
            <person name="Hsieh H.M."/>
            <person name="Youens-Clark K."/>
            <person name="Lutzoni F."/>
            <person name="Miadlikowska J."/>
            <person name="Eastwood D.C."/>
            <person name="Hamelin R.C."/>
            <person name="Grigoriev I.V."/>
            <person name="U'Ren J.M."/>
        </authorList>
    </citation>
    <scope>NUCLEOTIDE SEQUENCE [LARGE SCALE GENOMIC DNA]</scope>
    <source>
        <strain evidence="1 2">CBS 119005</strain>
    </source>
</reference>
<accession>A0ACB9ZHG3</accession>
<sequence length="382" mass="42553">MASEGSEGSETADLLGEPTQCVNVGEPMPDIAGFGVLLGLSVQAFISLVLAFWVFFWTKLGRLSIQHSEGTAEHASEKKRLGFVSEILMVGNDLQMITGVALTITALTDWKDIDLYHLRLVYETVSFVGISNAAALVCWTFIGAKTKTLKTRSKHKFIPAYWTPRFRITYVFGVLFLVLTVLLEVRLDEWSLTEEETGFCYVTTGITTAGASHPITDKAYVAVTAVWLLMVVFGALFCSVYFRKPLLVLGGLQFPLHLYMMIKLRIENQPFLDGGESGESEDNWDFGQTTATLLLGIAVGQLIHQGMHYIRFERALKKHGAEYALAQDDGKSEPVVSLVEEGLRQVQQLKQTASGHRSLKSTGEERHEESYELMRRSDENRA</sequence>
<organism evidence="1 2">
    <name type="scientific">Hypoxylon rubiginosum</name>
    <dbReference type="NCBI Taxonomy" id="110542"/>
    <lineage>
        <taxon>Eukaryota</taxon>
        <taxon>Fungi</taxon>
        <taxon>Dikarya</taxon>
        <taxon>Ascomycota</taxon>
        <taxon>Pezizomycotina</taxon>
        <taxon>Sordariomycetes</taxon>
        <taxon>Xylariomycetidae</taxon>
        <taxon>Xylariales</taxon>
        <taxon>Hypoxylaceae</taxon>
        <taxon>Hypoxylon</taxon>
    </lineage>
</organism>
<dbReference type="Proteomes" id="UP001497700">
    <property type="component" value="Unassembled WGS sequence"/>
</dbReference>
<comment type="caution">
    <text evidence="1">The sequence shown here is derived from an EMBL/GenBank/DDBJ whole genome shotgun (WGS) entry which is preliminary data.</text>
</comment>
<protein>
    <submittedName>
        <fullName evidence="1">Uncharacterized protein</fullName>
    </submittedName>
</protein>
<evidence type="ECO:0000313" key="1">
    <source>
        <dbReference type="EMBL" id="KAI4870776.1"/>
    </source>
</evidence>
<keyword evidence="2" id="KW-1185">Reference proteome</keyword>
<dbReference type="EMBL" id="MU393422">
    <property type="protein sequence ID" value="KAI4870776.1"/>
    <property type="molecule type" value="Genomic_DNA"/>
</dbReference>
<name>A0ACB9ZHG3_9PEZI</name>